<name>A0ACD0NLY6_9BASI</name>
<sequence length="172" mass="17815">MAASKAKPTAGAAPALGSVFNIVWLLHAALEGPLSAIALFLPRALPIEGMTAATVVILKLYASIALALAITCLLLYSLPDYLPGKRACAIMLLIYHATASSVLLNAPSFISLQFSGFAQEKLKISPESIVGCLHGFLALIITFWWQSTLGSVKAANGASGPAGAAPGGKKRR</sequence>
<reference evidence="1 2" key="1">
    <citation type="journal article" date="2018" name="Mol. Biol. Evol.">
        <title>Broad Genomic Sampling Reveals a Smut Pathogenic Ancestry of the Fungal Clade Ustilaginomycotina.</title>
        <authorList>
            <person name="Kijpornyongpan T."/>
            <person name="Mondo S.J."/>
            <person name="Barry K."/>
            <person name="Sandor L."/>
            <person name="Lee J."/>
            <person name="Lipzen A."/>
            <person name="Pangilinan J."/>
            <person name="LaButti K."/>
            <person name="Hainaut M."/>
            <person name="Henrissat B."/>
            <person name="Grigoriev I.V."/>
            <person name="Spatafora J.W."/>
            <person name="Aime M.C."/>
        </authorList>
    </citation>
    <scope>NUCLEOTIDE SEQUENCE [LARGE SCALE GENOMIC DNA]</scope>
    <source>
        <strain evidence="1 2">SA 807</strain>
    </source>
</reference>
<evidence type="ECO:0000313" key="1">
    <source>
        <dbReference type="EMBL" id="PWN46790.1"/>
    </source>
</evidence>
<organism evidence="1 2">
    <name type="scientific">Violaceomyces palustris</name>
    <dbReference type="NCBI Taxonomy" id="1673888"/>
    <lineage>
        <taxon>Eukaryota</taxon>
        <taxon>Fungi</taxon>
        <taxon>Dikarya</taxon>
        <taxon>Basidiomycota</taxon>
        <taxon>Ustilaginomycotina</taxon>
        <taxon>Ustilaginomycetes</taxon>
        <taxon>Violaceomycetales</taxon>
        <taxon>Violaceomycetaceae</taxon>
        <taxon>Violaceomyces</taxon>
    </lineage>
</organism>
<dbReference type="EMBL" id="KZ820706">
    <property type="protein sequence ID" value="PWN46790.1"/>
    <property type="molecule type" value="Genomic_DNA"/>
</dbReference>
<keyword evidence="2" id="KW-1185">Reference proteome</keyword>
<evidence type="ECO:0000313" key="2">
    <source>
        <dbReference type="Proteomes" id="UP000245626"/>
    </source>
</evidence>
<protein>
    <submittedName>
        <fullName evidence="1">Uncharacterized protein</fullName>
    </submittedName>
</protein>
<dbReference type="Proteomes" id="UP000245626">
    <property type="component" value="Unassembled WGS sequence"/>
</dbReference>
<gene>
    <name evidence="1" type="ORF">IE53DRAFT_391050</name>
</gene>
<proteinExistence type="predicted"/>
<accession>A0ACD0NLY6</accession>